<dbReference type="Proteomes" id="UP000471753">
    <property type="component" value="Unassembled WGS sequence"/>
</dbReference>
<reference evidence="1 2" key="1">
    <citation type="submission" date="2019-12" db="EMBL/GenBank/DDBJ databases">
        <title>Rhizobium genotypes associated with high levels of biological nitrogen fixation by grain legumes in a temperate-maritime cropping system.</title>
        <authorList>
            <person name="Maluk M."/>
            <person name="Francesc Ferrando Molina F."/>
            <person name="Lopez Del Egido L."/>
            <person name="Lafos M."/>
            <person name="Langarica-Fuentes A."/>
            <person name="Gebre Yohannes G."/>
            <person name="Young M.W."/>
            <person name="Martin P."/>
            <person name="Gantlett R."/>
            <person name="Kenicer G."/>
            <person name="Hawes C."/>
            <person name="Begg G.S."/>
            <person name="Quilliam R.S."/>
            <person name="Squire G.R."/>
            <person name="Poole P.S."/>
            <person name="Young P.W."/>
            <person name="Iannetta P.M."/>
            <person name="James E.K."/>
        </authorList>
    </citation>
    <scope>NUCLEOTIDE SEQUENCE [LARGE SCALE GENOMIC DNA]</scope>
    <source>
        <strain evidence="1 2">JHI366</strain>
    </source>
</reference>
<accession>A0A7K3UHD5</accession>
<organism evidence="1 2">
    <name type="scientific">Rhizobium phaseoli</name>
    <dbReference type="NCBI Taxonomy" id="396"/>
    <lineage>
        <taxon>Bacteria</taxon>
        <taxon>Pseudomonadati</taxon>
        <taxon>Pseudomonadota</taxon>
        <taxon>Alphaproteobacteria</taxon>
        <taxon>Hyphomicrobiales</taxon>
        <taxon>Rhizobiaceae</taxon>
        <taxon>Rhizobium/Agrobacterium group</taxon>
        <taxon>Rhizobium</taxon>
    </lineage>
</organism>
<sequence>MNEISKTLNDMTLIERSSLLDTVADALEATAEEAGGEGDARFVANSICIANTIRGLSGELAPRDLRAAELLLEQGIMLVHQFSNRTKPGGMVH</sequence>
<protein>
    <submittedName>
        <fullName evidence="1">Uncharacterized protein</fullName>
    </submittedName>
</protein>
<comment type="caution">
    <text evidence="1">The sequence shown here is derived from an EMBL/GenBank/DDBJ whole genome shotgun (WGS) entry which is preliminary data.</text>
</comment>
<gene>
    <name evidence="1" type="ORF">GR197_21450</name>
</gene>
<dbReference type="RefSeq" id="WP_164013135.1">
    <property type="nucleotide sequence ID" value="NZ_WUFT01000014.1"/>
</dbReference>
<dbReference type="AlphaFoldDB" id="A0A7K3UHD5"/>
<evidence type="ECO:0000313" key="2">
    <source>
        <dbReference type="Proteomes" id="UP000471753"/>
    </source>
</evidence>
<evidence type="ECO:0000313" key="1">
    <source>
        <dbReference type="EMBL" id="NEJ73076.1"/>
    </source>
</evidence>
<dbReference type="EMBL" id="WUFT01000014">
    <property type="protein sequence ID" value="NEJ73076.1"/>
    <property type="molecule type" value="Genomic_DNA"/>
</dbReference>
<proteinExistence type="predicted"/>
<name>A0A7K3UHD5_9HYPH</name>